<dbReference type="InterPro" id="IPR051922">
    <property type="entry name" value="Bact_Sporulation_Assoc"/>
</dbReference>
<accession>A0A1G9KPU8</accession>
<dbReference type="NCBIfam" id="TIGR02669">
    <property type="entry name" value="SpoIID_LytB"/>
    <property type="match status" value="1"/>
</dbReference>
<dbReference type="AlphaFoldDB" id="A0A1G9KPU8"/>
<dbReference type="GO" id="GO:0030435">
    <property type="term" value="P:sporulation resulting in formation of a cellular spore"/>
    <property type="evidence" value="ECO:0007669"/>
    <property type="project" value="InterPro"/>
</dbReference>
<name>A0A1G9KPU8_9FIRM</name>
<evidence type="ECO:0000313" key="3">
    <source>
        <dbReference type="Proteomes" id="UP000214880"/>
    </source>
</evidence>
<dbReference type="InterPro" id="IPR013693">
    <property type="entry name" value="SpoIID/LytB_N"/>
</dbReference>
<evidence type="ECO:0000259" key="1">
    <source>
        <dbReference type="Pfam" id="PF08486"/>
    </source>
</evidence>
<dbReference type="STRING" id="146817.SAMN04488502_10198"/>
<feature type="domain" description="Sporulation stage II protein D amidase enhancer LytB N-terminal" evidence="1">
    <location>
        <begin position="133"/>
        <end position="221"/>
    </location>
</feature>
<dbReference type="PANTHER" id="PTHR30032:SF4">
    <property type="entry name" value="AMIDASE ENHANCER"/>
    <property type="match status" value="1"/>
</dbReference>
<dbReference type="RefSeq" id="WP_245697971.1">
    <property type="nucleotide sequence ID" value="NZ_FNHB01000001.1"/>
</dbReference>
<evidence type="ECO:0000313" key="2">
    <source>
        <dbReference type="EMBL" id="SDL51517.1"/>
    </source>
</evidence>
<gene>
    <name evidence="2" type="ORF">SAMN04488502_10198</name>
</gene>
<dbReference type="EMBL" id="FNHB01000001">
    <property type="protein sequence ID" value="SDL51517.1"/>
    <property type="molecule type" value="Genomic_DNA"/>
</dbReference>
<protein>
    <submittedName>
        <fullName evidence="2">Stage II sporulation protein D</fullName>
    </submittedName>
</protein>
<dbReference type="Proteomes" id="UP000214880">
    <property type="component" value="Unassembled WGS sequence"/>
</dbReference>
<organism evidence="2 3">
    <name type="scientific">Dendrosporobacter quercicolus</name>
    <dbReference type="NCBI Taxonomy" id="146817"/>
    <lineage>
        <taxon>Bacteria</taxon>
        <taxon>Bacillati</taxon>
        <taxon>Bacillota</taxon>
        <taxon>Negativicutes</taxon>
        <taxon>Selenomonadales</taxon>
        <taxon>Sporomusaceae</taxon>
        <taxon>Dendrosporobacter</taxon>
    </lineage>
</organism>
<dbReference type="Pfam" id="PF08486">
    <property type="entry name" value="SpoIID"/>
    <property type="match status" value="1"/>
</dbReference>
<dbReference type="GO" id="GO:0030288">
    <property type="term" value="C:outer membrane-bounded periplasmic space"/>
    <property type="evidence" value="ECO:0007669"/>
    <property type="project" value="TreeGrafter"/>
</dbReference>
<dbReference type="InterPro" id="IPR013486">
    <property type="entry name" value="SpoIID/LytB"/>
</dbReference>
<dbReference type="PANTHER" id="PTHR30032">
    <property type="entry name" value="N-ACETYLMURAMOYL-L-ALANINE AMIDASE-RELATED"/>
    <property type="match status" value="1"/>
</dbReference>
<sequence length="455" mass="49741">MSNRLIFLLGLLIASFLWPAMTGYAEAASKNHFSIARQPEIRVGIWSDQVSIMVSADSDFALTDAKTNRRLGGFSAKEKVNVTAKNGRILLNGKPVAAEAVKVLLSAKTGEHYIEINRKRYRGAVGIHRTAEKQGLTVVNTLPLEQYLNGVVPEEMPAEWPMEAVKAQAVAARTFALHHLNKHSEDGYDVCATTHCQVYGGQNSETVQTTKAVADTYGQVLLANGKPIEAIFHSSAGGTFTEDSENVWGTSMPYLRSVADYDQQSPYVHWQKEITPQDLDQALTRAGYAIGPVIAIELSPLGKAPVKAKDRGVSGRVKTIGFIGTKGRAELSGNQARAILALSSTLFDIKSIVPGPKGIDVKITDRYGDRETKVIDVNVPPRKEKGLLTDKENIIRISGRKNEVWLFSGAGSGHGVGLSQWGAKSMAEQAPKEDVTYFQQILKHYYQSTEVKKVY</sequence>
<proteinExistence type="predicted"/>
<keyword evidence="3" id="KW-1185">Reference proteome</keyword>
<reference evidence="2 3" key="1">
    <citation type="submission" date="2016-10" db="EMBL/GenBank/DDBJ databases">
        <authorList>
            <person name="de Groot N.N."/>
        </authorList>
    </citation>
    <scope>NUCLEOTIDE SEQUENCE [LARGE SCALE GENOMIC DNA]</scope>
    <source>
        <strain evidence="2 3">DSM 1736</strain>
    </source>
</reference>